<comment type="similarity">
    <text evidence="1">Belongs to the glycosyl hydrolase 3 family.</text>
</comment>
<dbReference type="GO" id="GO:0005975">
    <property type="term" value="P:carbohydrate metabolic process"/>
    <property type="evidence" value="ECO:0007669"/>
    <property type="project" value="InterPro"/>
</dbReference>
<evidence type="ECO:0000259" key="4">
    <source>
        <dbReference type="Pfam" id="PF00933"/>
    </source>
</evidence>
<dbReference type="Pfam" id="PF00933">
    <property type="entry name" value="Glyco_hydro_3"/>
    <property type="match status" value="1"/>
</dbReference>
<dbReference type="Proteomes" id="UP000007962">
    <property type="component" value="Chromosome"/>
</dbReference>
<evidence type="ECO:0000313" key="6">
    <source>
        <dbReference type="Proteomes" id="UP000007962"/>
    </source>
</evidence>
<dbReference type="SUPFAM" id="SSF51445">
    <property type="entry name" value="(Trans)glycosidases"/>
    <property type="match status" value="1"/>
</dbReference>
<keyword evidence="2 5" id="KW-0378">Hydrolase</keyword>
<name>C5C2H5_BEUC1</name>
<sequence length="530" mass="54171">MTDTTLERLARSVIWPGFAGTVAPDWLQEGLEGGLAGAVLFGHNLAANDPGPDDDARAVADAAQLSALCGQIHDARDGTLIGIDEEGGLVTRLHSRRGSFAPGHGALGRYDVESATRRVARQIAGELREAGVDVDLAPVADVNVDPRNPVIGTRSFGADPALVARHTAAYVAGLQSGGVAACAKHFPGHGDTHLDSHHDSPRVDLTMDELERWHLPPFAAAIEAGVRAVLTAHITVTALGEEPATVNPAAIALLRDMGFDGVVVTDAIDMAAIRAVYGRGPGAVRALAAGVDLLCLGNGGAHATLPGAAGYDELEYREVLAAIVGAVENGDLAASRLEEAARRVATLSDWVATAPVASSAGLDAAGAVEIAATACAVTGDVRVTASPTLTVLDARSAVNVAAGRGADLVSTALRERTPIHRIELRTQVDHGRSVADGARAAVERAEGEVVVVVDAPHRIADEAAALAATLEKRADAVVVVLGWPDDPRLGEGGVLSGTDGTPVAPTRVLHTYGSSAVSARAAAELLLGPA</sequence>
<dbReference type="eggNOG" id="COG1472">
    <property type="taxonomic scope" value="Bacteria"/>
</dbReference>
<dbReference type="CAZy" id="GH3">
    <property type="family name" value="Glycoside Hydrolase Family 3"/>
</dbReference>
<dbReference type="HOGENOM" id="CLU_008392_5_3_11"/>
<accession>C5C2H5</accession>
<dbReference type="KEGG" id="bcv:Bcav_1402"/>
<evidence type="ECO:0000256" key="1">
    <source>
        <dbReference type="ARBA" id="ARBA00005336"/>
    </source>
</evidence>
<dbReference type="PANTHER" id="PTHR30480">
    <property type="entry name" value="BETA-HEXOSAMINIDASE-RELATED"/>
    <property type="match status" value="1"/>
</dbReference>
<gene>
    <name evidence="5" type="ordered locus">Bcav_1402</name>
</gene>
<dbReference type="GO" id="GO:0009254">
    <property type="term" value="P:peptidoglycan turnover"/>
    <property type="evidence" value="ECO:0007669"/>
    <property type="project" value="TreeGrafter"/>
</dbReference>
<dbReference type="InterPro" id="IPR036962">
    <property type="entry name" value="Glyco_hydro_3_N_sf"/>
</dbReference>
<dbReference type="InterPro" id="IPR017853">
    <property type="entry name" value="GH"/>
</dbReference>
<dbReference type="InterPro" id="IPR050226">
    <property type="entry name" value="NagZ_Beta-hexosaminidase"/>
</dbReference>
<dbReference type="InterPro" id="IPR001764">
    <property type="entry name" value="Glyco_hydro_3_N"/>
</dbReference>
<dbReference type="EMBL" id="CP001618">
    <property type="protein sequence ID" value="ACQ79661.1"/>
    <property type="molecule type" value="Genomic_DNA"/>
</dbReference>
<keyword evidence="6" id="KW-1185">Reference proteome</keyword>
<dbReference type="AlphaFoldDB" id="C5C2H5"/>
<keyword evidence="3" id="KW-0326">Glycosidase</keyword>
<dbReference type="STRING" id="471853.Bcav_1402"/>
<evidence type="ECO:0000256" key="3">
    <source>
        <dbReference type="ARBA" id="ARBA00023295"/>
    </source>
</evidence>
<protein>
    <submittedName>
        <fullName evidence="5">Glycoside hydrolase family 3 domain protein</fullName>
    </submittedName>
</protein>
<organism evidence="5 6">
    <name type="scientific">Beutenbergia cavernae (strain ATCC BAA-8 / DSM 12333 / CCUG 43141 / JCM 11478 / NBRC 16432 / NCIMB 13614 / HKI 0122)</name>
    <dbReference type="NCBI Taxonomy" id="471853"/>
    <lineage>
        <taxon>Bacteria</taxon>
        <taxon>Bacillati</taxon>
        <taxon>Actinomycetota</taxon>
        <taxon>Actinomycetes</taxon>
        <taxon>Micrococcales</taxon>
        <taxon>Beutenbergiaceae</taxon>
        <taxon>Beutenbergia</taxon>
    </lineage>
</organism>
<dbReference type="RefSeq" id="WP_015881901.1">
    <property type="nucleotide sequence ID" value="NC_012669.1"/>
</dbReference>
<evidence type="ECO:0000313" key="5">
    <source>
        <dbReference type="EMBL" id="ACQ79661.1"/>
    </source>
</evidence>
<dbReference type="PANTHER" id="PTHR30480:SF16">
    <property type="entry name" value="GLYCOSIDE HYDROLASE FAMILY 3 DOMAIN PROTEIN"/>
    <property type="match status" value="1"/>
</dbReference>
<dbReference type="OrthoDB" id="9805821at2"/>
<reference evidence="5 6" key="1">
    <citation type="journal article" date="2009" name="Stand. Genomic Sci.">
        <title>Complete genome sequence of Beutenbergia cavernae type strain (HKI 0122).</title>
        <authorList>
            <person name="Land M."/>
            <person name="Pukall R."/>
            <person name="Abt B."/>
            <person name="Goker M."/>
            <person name="Rohde M."/>
            <person name="Glavina Del Rio T."/>
            <person name="Tice H."/>
            <person name="Copeland A."/>
            <person name="Cheng J.F."/>
            <person name="Lucas S."/>
            <person name="Chen F."/>
            <person name="Nolan M."/>
            <person name="Bruce D."/>
            <person name="Goodwin L."/>
            <person name="Pitluck S."/>
            <person name="Ivanova N."/>
            <person name="Mavromatis K."/>
            <person name="Ovchinnikova G."/>
            <person name="Pati A."/>
            <person name="Chen A."/>
            <person name="Palaniappan K."/>
            <person name="Hauser L."/>
            <person name="Chang Y.J."/>
            <person name="Jefferies C.C."/>
            <person name="Saunders E."/>
            <person name="Brettin T."/>
            <person name="Detter J.C."/>
            <person name="Han C."/>
            <person name="Chain P."/>
            <person name="Bristow J."/>
            <person name="Eisen J.A."/>
            <person name="Markowitz V."/>
            <person name="Hugenholtz P."/>
            <person name="Kyrpides N.C."/>
            <person name="Klenk H.P."/>
            <person name="Lapidus A."/>
        </authorList>
    </citation>
    <scope>NUCLEOTIDE SEQUENCE [LARGE SCALE GENOMIC DNA]</scope>
    <source>
        <strain evidence="6">ATCC BAA-8 / DSM 12333 / NBRC 16432</strain>
    </source>
</reference>
<evidence type="ECO:0000256" key="2">
    <source>
        <dbReference type="ARBA" id="ARBA00022801"/>
    </source>
</evidence>
<proteinExistence type="inferred from homology"/>
<dbReference type="Gene3D" id="3.20.20.300">
    <property type="entry name" value="Glycoside hydrolase, family 3, N-terminal domain"/>
    <property type="match status" value="1"/>
</dbReference>
<feature type="domain" description="Glycoside hydrolase family 3 N-terminal" evidence="4">
    <location>
        <begin position="79"/>
        <end position="347"/>
    </location>
</feature>
<dbReference type="GO" id="GO:0004553">
    <property type="term" value="F:hydrolase activity, hydrolyzing O-glycosyl compounds"/>
    <property type="evidence" value="ECO:0007669"/>
    <property type="project" value="InterPro"/>
</dbReference>